<organism evidence="2 3">
    <name type="scientific">Papio anubis</name>
    <name type="common">Olive baboon</name>
    <dbReference type="NCBI Taxonomy" id="9555"/>
    <lineage>
        <taxon>Eukaryota</taxon>
        <taxon>Metazoa</taxon>
        <taxon>Chordata</taxon>
        <taxon>Craniata</taxon>
        <taxon>Vertebrata</taxon>
        <taxon>Euteleostomi</taxon>
        <taxon>Mammalia</taxon>
        <taxon>Eutheria</taxon>
        <taxon>Euarchontoglires</taxon>
        <taxon>Primates</taxon>
        <taxon>Haplorrhini</taxon>
        <taxon>Catarrhini</taxon>
        <taxon>Cercopithecidae</taxon>
        <taxon>Cercopithecinae</taxon>
        <taxon>Papio</taxon>
    </lineage>
</organism>
<reference evidence="2" key="3">
    <citation type="submission" date="2025-09" db="UniProtKB">
        <authorList>
            <consortium name="Ensembl"/>
        </authorList>
    </citation>
    <scope>IDENTIFICATION</scope>
</reference>
<name>A0A8I5NL05_PAPAN</name>
<keyword evidence="1" id="KW-0732">Signal</keyword>
<evidence type="ECO:0000256" key="1">
    <source>
        <dbReference type="SAM" id="SignalP"/>
    </source>
</evidence>
<reference evidence="2" key="2">
    <citation type="submission" date="2025-08" db="UniProtKB">
        <authorList>
            <consortium name="Ensembl"/>
        </authorList>
    </citation>
    <scope>IDENTIFICATION</scope>
</reference>
<feature type="signal peptide" evidence="1">
    <location>
        <begin position="1"/>
        <end position="16"/>
    </location>
</feature>
<evidence type="ECO:0008006" key="4">
    <source>
        <dbReference type="Google" id="ProtNLM"/>
    </source>
</evidence>
<protein>
    <recommendedName>
        <fullName evidence="4">Secreted protein</fullName>
    </recommendedName>
</protein>
<proteinExistence type="predicted"/>
<evidence type="ECO:0000313" key="3">
    <source>
        <dbReference type="Proteomes" id="UP000028761"/>
    </source>
</evidence>
<evidence type="ECO:0000313" key="2">
    <source>
        <dbReference type="Ensembl" id="ENSPANP00000060715.1"/>
    </source>
</evidence>
<dbReference type="AlphaFoldDB" id="A0A8I5NL05"/>
<dbReference type="PANTHER" id="PTHR46254">
    <property type="entry name" value="PROTEIN GVQW1-RELATED"/>
    <property type="match status" value="1"/>
</dbReference>
<dbReference type="Proteomes" id="UP000028761">
    <property type="component" value="Chromosome 15"/>
</dbReference>
<dbReference type="PANTHER" id="PTHR46254:SF7">
    <property type="entry name" value="PI4-KINASE N-TERMINAL DOMAIN-CONTAINING PROTEIN"/>
    <property type="match status" value="1"/>
</dbReference>
<dbReference type="GeneTree" id="ENSGT00940000165497"/>
<reference evidence="2 3" key="1">
    <citation type="submission" date="2012-03" db="EMBL/GenBank/DDBJ databases">
        <title>Whole Genome Assembly of Papio anubis.</title>
        <authorList>
            <person name="Liu Y.L."/>
            <person name="Abraham K.A."/>
            <person name="Akbar H.A."/>
            <person name="Ali S.A."/>
            <person name="Anosike U.A."/>
            <person name="Aqrawi P.A."/>
            <person name="Arias F.A."/>
            <person name="Attaway T.A."/>
            <person name="Awwad R.A."/>
            <person name="Babu C.B."/>
            <person name="Bandaranaike D.B."/>
            <person name="Battles P.B."/>
            <person name="Bell A.B."/>
            <person name="Beltran B.B."/>
            <person name="Berhane-Mersha D.B."/>
            <person name="Bess C.B."/>
            <person name="Bickham C.B."/>
            <person name="Bolden T.B."/>
            <person name="Carter K.C."/>
            <person name="Chau D.C."/>
            <person name="Chavez A.C."/>
            <person name="Clerc-Blankenburg K.C."/>
            <person name="Coyle M.C."/>
            <person name="Dao M.D."/>
            <person name="Davila M.L.D."/>
            <person name="Davy-Carroll L.D."/>
            <person name="Denson S.D."/>
            <person name="Dinh H.D."/>
            <person name="Fernandez S.F."/>
            <person name="Fernando P.F."/>
            <person name="Forbes L.F."/>
            <person name="Francis C.F."/>
            <person name="Francisco L.F."/>
            <person name="Fu Q.F."/>
            <person name="Garcia-Iii R.G."/>
            <person name="Garrett T.G."/>
            <person name="Gross S.G."/>
            <person name="Gubbala S.G."/>
            <person name="Hirani K.H."/>
            <person name="Hogues M.H."/>
            <person name="Hollins B.H."/>
            <person name="Jackson L.J."/>
            <person name="Javaid M.J."/>
            <person name="Jhangiani S.J."/>
            <person name="Johnson A.J."/>
            <person name="Johnson B.J."/>
            <person name="Jones J.J."/>
            <person name="Joshi V.J."/>
            <person name="Kalu J.K."/>
            <person name="Khan N.K."/>
            <person name="Korchina V.K."/>
            <person name="Kovar C.K."/>
            <person name="Lago L.L."/>
            <person name="Lara F.L."/>
            <person name="Le T.-K.L."/>
            <person name="Lee S.L."/>
            <person name="Legall-Iii F.L."/>
            <person name="Lemon S.L."/>
            <person name="Liu J.L."/>
            <person name="Liu Y.-S.L."/>
            <person name="Liyanage D.L."/>
            <person name="Lopez J.L."/>
            <person name="Lorensuhewa L.L."/>
            <person name="Mata R.M."/>
            <person name="Mathew T.M."/>
            <person name="Mercado C.M."/>
            <person name="Mercado I.M."/>
            <person name="Morales K.M."/>
            <person name="Morgan M.M."/>
            <person name="Munidasa M.M."/>
            <person name="Ngo D.N."/>
            <person name="Nguyen L.N."/>
            <person name="Nguyen T.N."/>
            <person name="Nguyen N.N."/>
            <person name="Obregon M.O."/>
            <person name="Okwuonu G.O."/>
            <person name="Ongeri F.O."/>
            <person name="Onwere C.O."/>
            <person name="Osifeso I.O."/>
            <person name="Parra A.P."/>
            <person name="Patil S.P."/>
            <person name="Perez A.P."/>
            <person name="Perez Y.P."/>
            <person name="Pham C.P."/>
            <person name="Pu L.-L.P."/>
            <person name="Puazo M.P."/>
            <person name="Quiroz J.Q."/>
            <person name="Rouhana J.R."/>
            <person name="Ruiz M.R."/>
            <person name="Ruiz S.-J.R."/>
            <person name="Saada N.S."/>
            <person name="Santibanez J.S."/>
            <person name="Scheel M.S."/>
            <person name="Schneider B.S."/>
            <person name="Simmons D.S."/>
            <person name="Sisson I.S."/>
            <person name="Tang L.-Y.T."/>
            <person name="Thornton R.T."/>
            <person name="Tisius J.T."/>
            <person name="Toledanes G.T."/>
            <person name="Trejos Z.T."/>
            <person name="Usmani K.U."/>
            <person name="Varghese R.V."/>
            <person name="Vattathil S.V."/>
            <person name="Vee V.V."/>
            <person name="Walker D.W."/>
            <person name="Weissenberger G.W."/>
            <person name="White C.W."/>
            <person name="Williams A.W."/>
            <person name="Woodworth J.W."/>
            <person name="Wright R.W."/>
            <person name="Zhu Y.Z."/>
            <person name="Han Y.H."/>
            <person name="Newsham I.N."/>
            <person name="Nazareth L.N."/>
            <person name="Worley K.W."/>
            <person name="Muzny D.M."/>
            <person name="Rogers J.R."/>
            <person name="Gibbs R.G."/>
        </authorList>
    </citation>
    <scope>NUCLEOTIDE SEQUENCE [LARGE SCALE GENOMIC DNA]</scope>
</reference>
<keyword evidence="3" id="KW-1185">Reference proteome</keyword>
<dbReference type="Ensembl" id="ENSPANT00000078761.1">
    <property type="protein sequence ID" value="ENSPANP00000060715.1"/>
    <property type="gene ID" value="ENSPANG00000038720.1"/>
</dbReference>
<sequence length="122" mass="14137">FWIFFFFFFFFFETESCSVAQAGVPWPDLSSLQALPPRFTPFSRLSLPSSWDYRRRHFARLVFCIFFSGDGVSLCRPGWSAVARSRLTASSASRVHAILPPQPPSSWDYRRPPPRPASFLYF</sequence>
<accession>A0A8I5NL05</accession>
<feature type="chain" id="PRO_5035247540" description="Secreted protein" evidence="1">
    <location>
        <begin position="17"/>
        <end position="122"/>
    </location>
</feature>